<reference evidence="5" key="1">
    <citation type="submission" date="2013-10" db="EMBL/GenBank/DDBJ databases">
        <authorList>
            <person name="Falgenhauer L."/>
        </authorList>
    </citation>
    <scope>NUCLEOTIDE SEQUENCE</scope>
    <source>
        <strain evidence="5">H8</strain>
        <plasmid evidence="5">pECOH8</plasmid>
    </source>
</reference>
<geneLocation type="plasmid" evidence="4">
    <name>pH06TF</name>
</geneLocation>
<dbReference type="EMBL" id="KM052221">
    <property type="protein sequence ID" value="AKI06860.1"/>
    <property type="molecule type" value="Genomic_DNA"/>
</dbReference>
<sequence length="211" mass="24357">MNDNIYKYSKDNAIAFLLLVVISTVVIFTPAFTIQYIGLDLAFSFVFITEILMSTLFYIFYLRRIPGCKITIKTNAKTLKLLVISFAVIALMQLLIFAYRDNLNNSESTSLNWIEIFILVLTVPYYEEIVYRTCLFGLLCTTYKKELFTPCVCTSLFFCLMHPQYYNVADQIILFIMSMLLLNIRICSKGIFYPMLLHAGINGFVILLNIL</sequence>
<proteinExistence type="predicted"/>
<evidence type="ECO:0000313" key="3">
    <source>
        <dbReference type="EMBL" id="AIU94004.1"/>
    </source>
</evidence>
<geneLocation type="plasmid" evidence="5">
    <name>pECOH8</name>
</geneLocation>
<reference evidence="4" key="3">
    <citation type="submission" date="2014-06" db="EMBL/GenBank/DDBJ databases">
        <title>Limited similarity between plasmids encoding CTX-M-1 beta-lactamase in Escherichia coli from humans, pigs, cattle, organic poultry layers, and horses in Denmark.</title>
        <authorList>
            <person name="Jakobsen L."/>
            <person name="Bortolaia V."/>
            <person name="Moodley A."/>
            <person name="Bielak E."/>
            <person name="Olsen S.S."/>
            <person name="Hansen D.S."/>
            <person name="Frimodt-Moeller N."/>
            <person name="Guardabassi L."/>
            <person name="Hasman H."/>
        </authorList>
    </citation>
    <scope>NUCLEOTIDE SEQUENCE</scope>
    <source>
        <strain evidence="4">H06 TF</strain>
        <plasmid evidence="4">pH06TF</plasmid>
    </source>
</reference>
<accession>A0A097SR46</accession>
<dbReference type="AlphaFoldDB" id="A0A097SR46"/>
<keyword evidence="1" id="KW-0472">Membrane</keyword>
<dbReference type="EMBL" id="HG739083">
    <property type="protein sequence ID" value="CDJ79601.1"/>
    <property type="molecule type" value="Genomic_DNA"/>
</dbReference>
<keyword evidence="1" id="KW-0812">Transmembrane</keyword>
<evidence type="ECO:0000313" key="4">
    <source>
        <dbReference type="EMBL" id="AKI06860.1"/>
    </source>
</evidence>
<geneLocation type="plasmid" evidence="3">
    <name>pTF2</name>
</geneLocation>
<feature type="transmembrane region" description="Helical" evidence="1">
    <location>
        <begin position="191"/>
        <end position="210"/>
    </location>
</feature>
<keyword evidence="3" id="KW-0614">Plasmid</keyword>
<keyword evidence="1" id="KW-1133">Transmembrane helix</keyword>
<reference evidence="3" key="2">
    <citation type="submission" date="2014-03" db="EMBL/GenBank/DDBJ databases">
        <title>Characterisation of blaCTX-M-1 IncI1 and IncN plasmids in Escherichia coli from humans, pigs, cattle, organic poultry layers, and horses in Denmark.</title>
        <authorList>
            <person name="Jakobsen L."/>
            <person name="Bortolaia V."/>
            <person name="Moodley A."/>
            <person name="Bielak E."/>
            <person name="Olsen S.S."/>
            <person name="Hansen D.S."/>
            <person name="Frimodt-Moeller N."/>
            <person name="Guardabassi L."/>
            <person name="Hasman H."/>
        </authorList>
    </citation>
    <scope>NUCLEOTIDE SEQUENCE</scope>
    <source>
        <strain evidence="3">TF_2007-10-2348-1</strain>
        <plasmid evidence="3">pTF2</plasmid>
    </source>
</reference>
<feature type="transmembrane region" description="Helical" evidence="1">
    <location>
        <begin position="81"/>
        <end position="99"/>
    </location>
</feature>
<dbReference type="GO" id="GO:0004175">
    <property type="term" value="F:endopeptidase activity"/>
    <property type="evidence" value="ECO:0007669"/>
    <property type="project" value="UniProtKB-ARBA"/>
</dbReference>
<dbReference type="EMBL" id="LT985288">
    <property type="protein sequence ID" value="SPE02368.1"/>
    <property type="molecule type" value="Genomic_DNA"/>
</dbReference>
<reference evidence="6" key="4">
    <citation type="submission" date="2018-02" db="EMBL/GenBank/DDBJ databases">
        <authorList>
            <person name="Cohen D.B."/>
            <person name="Kent A.D."/>
        </authorList>
    </citation>
    <scope>NUCLEOTIDE SEQUENCE</scope>
    <source>
        <strain evidence="6">03-237</strain>
        <plasmid evidence="6">RCS73_p</plasmid>
    </source>
</reference>
<dbReference type="Pfam" id="PF02517">
    <property type="entry name" value="Rce1-like"/>
    <property type="match status" value="1"/>
</dbReference>
<dbReference type="EMBL" id="KJ563250">
    <property type="protein sequence ID" value="AIU94004.1"/>
    <property type="molecule type" value="Genomic_DNA"/>
</dbReference>
<geneLocation type="plasmid" evidence="6">
    <name>RCS73_p</name>
</geneLocation>
<feature type="transmembrane region" description="Helical" evidence="1">
    <location>
        <begin position="12"/>
        <end position="35"/>
    </location>
</feature>
<dbReference type="RefSeq" id="WP_072105541.1">
    <property type="nucleotide sequence ID" value="NC_032100.1"/>
</dbReference>
<feature type="transmembrane region" description="Helical" evidence="1">
    <location>
        <begin position="41"/>
        <end position="61"/>
    </location>
</feature>
<feature type="transmembrane region" description="Helical" evidence="1">
    <location>
        <begin position="165"/>
        <end position="184"/>
    </location>
</feature>
<evidence type="ECO:0000256" key="1">
    <source>
        <dbReference type="SAM" id="Phobius"/>
    </source>
</evidence>
<evidence type="ECO:0000313" key="6">
    <source>
        <dbReference type="EMBL" id="SPE02368.1"/>
    </source>
</evidence>
<evidence type="ECO:0000313" key="5">
    <source>
        <dbReference type="EMBL" id="CDJ79601.1"/>
    </source>
</evidence>
<reference evidence="5" key="5">
    <citation type="submission" date="2021-06" db="EMBL/GenBank/DDBJ databases">
        <title>Complete genome sequence of a IncI1 plasmid encoding microcin and CTX-M-1.</title>
        <authorList>
            <person name="Falgenhauer L.F."/>
            <person name="Schmiedel J.S."/>
            <person name="Fritzenwanker M.F."/>
            <person name="Yao Y.Y."/>
            <person name="Imirzalioglu C.I."/>
            <person name="Chakraborty T.C."/>
        </authorList>
    </citation>
    <scope>NUCLEOTIDE SEQUENCE</scope>
    <source>
        <strain evidence="5">H8</strain>
        <plasmid evidence="5">pECOH8</plasmid>
    </source>
</reference>
<evidence type="ECO:0000259" key="2">
    <source>
        <dbReference type="Pfam" id="PF02517"/>
    </source>
</evidence>
<protein>
    <submittedName>
        <fullName evidence="3">McpA</fullName>
    </submittedName>
    <submittedName>
        <fullName evidence="5">Microcin activity protein</fullName>
    </submittedName>
</protein>
<dbReference type="GeneID" id="39692657"/>
<dbReference type="InterPro" id="IPR003675">
    <property type="entry name" value="Rce1/LyrA-like_dom"/>
</dbReference>
<feature type="domain" description="CAAX prenyl protease 2/Lysostaphin resistance protein A-like" evidence="2">
    <location>
        <begin position="111"/>
        <end position="203"/>
    </location>
</feature>
<name>A0A097SR46_ECOLX</name>
<gene>
    <name evidence="5" type="primary">mcpA</name>
    <name evidence="5" type="ORF">PECOH8_0063</name>
    <name evidence="6" type="ORF">RCS73_P0047</name>
</gene>
<organism evidence="3">
    <name type="scientific">Escherichia coli</name>
    <dbReference type="NCBI Taxonomy" id="562"/>
    <lineage>
        <taxon>Bacteria</taxon>
        <taxon>Pseudomonadati</taxon>
        <taxon>Pseudomonadota</taxon>
        <taxon>Gammaproteobacteria</taxon>
        <taxon>Enterobacterales</taxon>
        <taxon>Enterobacteriaceae</taxon>
        <taxon>Escherichia</taxon>
    </lineage>
</organism>
<dbReference type="GO" id="GO:0080120">
    <property type="term" value="P:CAAX-box protein maturation"/>
    <property type="evidence" value="ECO:0007669"/>
    <property type="project" value="UniProtKB-ARBA"/>
</dbReference>